<dbReference type="SUPFAM" id="SSF55811">
    <property type="entry name" value="Nudix"/>
    <property type="match status" value="1"/>
</dbReference>
<dbReference type="AlphaFoldDB" id="A0A9Q0DWH4"/>
<dbReference type="EMBL" id="JANIIK010000110">
    <property type="protein sequence ID" value="KAJ3596205.1"/>
    <property type="molecule type" value="Genomic_DNA"/>
</dbReference>
<name>A0A9Q0DWH4_9TELE</name>
<reference evidence="8" key="1">
    <citation type="submission" date="2022-07" db="EMBL/GenBank/DDBJ databases">
        <title>Chromosome-level genome of Muraenolepis orangiensis.</title>
        <authorList>
            <person name="Kim J."/>
        </authorList>
    </citation>
    <scope>NUCLEOTIDE SEQUENCE</scope>
    <source>
        <strain evidence="8">KU_S4_2022</strain>
        <tissue evidence="8">Muscle</tissue>
    </source>
</reference>
<organism evidence="8 9">
    <name type="scientific">Muraenolepis orangiensis</name>
    <name type="common">Patagonian moray cod</name>
    <dbReference type="NCBI Taxonomy" id="630683"/>
    <lineage>
        <taxon>Eukaryota</taxon>
        <taxon>Metazoa</taxon>
        <taxon>Chordata</taxon>
        <taxon>Craniata</taxon>
        <taxon>Vertebrata</taxon>
        <taxon>Euteleostomi</taxon>
        <taxon>Actinopterygii</taxon>
        <taxon>Neopterygii</taxon>
        <taxon>Teleostei</taxon>
        <taxon>Neoteleostei</taxon>
        <taxon>Acanthomorphata</taxon>
        <taxon>Zeiogadaria</taxon>
        <taxon>Gadariae</taxon>
        <taxon>Gadiformes</taxon>
        <taxon>Muraenolepidoidei</taxon>
        <taxon>Muraenolepididae</taxon>
        <taxon>Muraenolepis</taxon>
    </lineage>
</organism>
<dbReference type="PANTHER" id="PTHR12992">
    <property type="entry name" value="NUDIX HYDROLASE"/>
    <property type="match status" value="1"/>
</dbReference>
<dbReference type="PANTHER" id="PTHR12992:SF24">
    <property type="entry name" value="PEROXISOMAL COENZYME A DIPHOSPHATASE NUDT7"/>
    <property type="match status" value="1"/>
</dbReference>
<dbReference type="PROSITE" id="PS51462">
    <property type="entry name" value="NUDIX"/>
    <property type="match status" value="1"/>
</dbReference>
<sequence length="208" mass="22626">MDVKKQVIDRFERQVVRVSALPEHPGLLKASVLVPLFVKDGELHAWLTLRSEQLRTNAGEVCFPGGKSDPSDKDEVCTALREAQEEIGVRPDQVEGGLLVTAVVGFVDASFRPCPNPAEVSAVFAVPLRLFLEEKDHSTVVVFPGGRSLALHNFQFLDPDSGHQYRIWGMTAAIGILVAVLALGERPEFDIDKVESVSPANSGTVSKL</sequence>
<dbReference type="GO" id="GO:0015938">
    <property type="term" value="P:coenzyme A catabolic process"/>
    <property type="evidence" value="ECO:0007669"/>
    <property type="project" value="TreeGrafter"/>
</dbReference>
<dbReference type="InterPro" id="IPR000086">
    <property type="entry name" value="NUDIX_hydrolase_dom"/>
</dbReference>
<keyword evidence="4" id="KW-0378">Hydrolase</keyword>
<keyword evidence="5" id="KW-0460">Magnesium</keyword>
<dbReference type="Pfam" id="PF00293">
    <property type="entry name" value="NUDIX"/>
    <property type="match status" value="1"/>
</dbReference>
<dbReference type="Gene3D" id="3.90.79.10">
    <property type="entry name" value="Nucleoside Triphosphate Pyrophosphohydrolase"/>
    <property type="match status" value="1"/>
</dbReference>
<dbReference type="GO" id="GO:0010945">
    <property type="term" value="F:coenzyme A diphosphatase activity"/>
    <property type="evidence" value="ECO:0007669"/>
    <property type="project" value="InterPro"/>
</dbReference>
<comment type="caution">
    <text evidence="8">The sequence shown here is derived from an EMBL/GenBank/DDBJ whole genome shotgun (WGS) entry which is preliminary data.</text>
</comment>
<evidence type="ECO:0000256" key="3">
    <source>
        <dbReference type="ARBA" id="ARBA00022723"/>
    </source>
</evidence>
<evidence type="ECO:0000256" key="4">
    <source>
        <dbReference type="ARBA" id="ARBA00022801"/>
    </source>
</evidence>
<feature type="domain" description="Nudix hydrolase" evidence="7">
    <location>
        <begin position="27"/>
        <end position="171"/>
    </location>
</feature>
<keyword evidence="9" id="KW-1185">Reference proteome</keyword>
<dbReference type="CDD" id="cd03426">
    <property type="entry name" value="NUDIX_CoAse_Nudt7"/>
    <property type="match status" value="1"/>
</dbReference>
<evidence type="ECO:0000256" key="1">
    <source>
        <dbReference type="ARBA" id="ARBA00001936"/>
    </source>
</evidence>
<dbReference type="Proteomes" id="UP001148018">
    <property type="component" value="Unassembled WGS sequence"/>
</dbReference>
<comment type="cofactor">
    <cofactor evidence="1">
        <name>Mn(2+)</name>
        <dbReference type="ChEBI" id="CHEBI:29035"/>
    </cofactor>
</comment>
<keyword evidence="6" id="KW-0464">Manganese</keyword>
<dbReference type="GO" id="GO:0046872">
    <property type="term" value="F:metal ion binding"/>
    <property type="evidence" value="ECO:0007669"/>
    <property type="project" value="UniProtKB-KW"/>
</dbReference>
<evidence type="ECO:0000259" key="7">
    <source>
        <dbReference type="PROSITE" id="PS51462"/>
    </source>
</evidence>
<proteinExistence type="predicted"/>
<dbReference type="InterPro" id="IPR045121">
    <property type="entry name" value="CoAse"/>
</dbReference>
<dbReference type="OrthoDB" id="206213at2759"/>
<evidence type="ECO:0000313" key="8">
    <source>
        <dbReference type="EMBL" id="KAJ3596205.1"/>
    </source>
</evidence>
<evidence type="ECO:0000313" key="9">
    <source>
        <dbReference type="Proteomes" id="UP001148018"/>
    </source>
</evidence>
<dbReference type="InterPro" id="IPR015797">
    <property type="entry name" value="NUDIX_hydrolase-like_dom_sf"/>
</dbReference>
<evidence type="ECO:0000256" key="2">
    <source>
        <dbReference type="ARBA" id="ARBA00001946"/>
    </source>
</evidence>
<keyword evidence="3" id="KW-0479">Metal-binding</keyword>
<evidence type="ECO:0000256" key="6">
    <source>
        <dbReference type="ARBA" id="ARBA00023211"/>
    </source>
</evidence>
<gene>
    <name evidence="8" type="ORF">NHX12_002614</name>
</gene>
<comment type="cofactor">
    <cofactor evidence="2">
        <name>Mg(2+)</name>
        <dbReference type="ChEBI" id="CHEBI:18420"/>
    </cofactor>
</comment>
<accession>A0A9Q0DWH4</accession>
<evidence type="ECO:0000256" key="5">
    <source>
        <dbReference type="ARBA" id="ARBA00022842"/>
    </source>
</evidence>
<protein>
    <recommendedName>
        <fullName evidence="7">Nudix hydrolase domain-containing protein</fullName>
    </recommendedName>
</protein>